<gene>
    <name evidence="1" type="ORF">Dform_00306</name>
</gene>
<dbReference type="AlphaFoldDB" id="A0A1P8F596"/>
<dbReference type="KEGG" id="dfo:Dform_00306"/>
<sequence length="98" mass="10642">MPIKWSALKVSEAMDMVEEFIALAAEPLEQAKLVAIAAKAIADIPQYIDERLSHLTDSIGRVDDIKSSIKAVRELLPSGAIAEEQQRIESGDQLALVA</sequence>
<protein>
    <submittedName>
        <fullName evidence="1">Uncharacterized protein</fullName>
    </submittedName>
</protein>
<proteinExistence type="predicted"/>
<evidence type="ECO:0000313" key="1">
    <source>
        <dbReference type="EMBL" id="APV43666.1"/>
    </source>
</evidence>
<dbReference type="Proteomes" id="UP000185934">
    <property type="component" value="Chromosome"/>
</dbReference>
<dbReference type="RefSeq" id="WP_076003453.1">
    <property type="nucleotide sequence ID" value="NZ_CP018258.1"/>
</dbReference>
<evidence type="ECO:0000313" key="2">
    <source>
        <dbReference type="Proteomes" id="UP000185934"/>
    </source>
</evidence>
<name>A0A1P8F596_9CHLR</name>
<organism evidence="1 2">
    <name type="scientific">Dehalogenimonas formicexedens</name>
    <dbReference type="NCBI Taxonomy" id="1839801"/>
    <lineage>
        <taxon>Bacteria</taxon>
        <taxon>Bacillati</taxon>
        <taxon>Chloroflexota</taxon>
        <taxon>Dehalococcoidia</taxon>
        <taxon>Dehalococcoidales</taxon>
        <taxon>Dehalococcoidaceae</taxon>
        <taxon>Dehalogenimonas</taxon>
    </lineage>
</organism>
<dbReference type="EMBL" id="CP018258">
    <property type="protein sequence ID" value="APV43666.1"/>
    <property type="molecule type" value="Genomic_DNA"/>
</dbReference>
<reference evidence="2" key="1">
    <citation type="submission" date="2016-11" db="EMBL/GenBank/DDBJ databases">
        <title>Dehalogenimonas formicexedens sp. nov., a chlorinated alkane respiring bacterium isolated from contaminated groundwater.</title>
        <authorList>
            <person name="Key T.A."/>
            <person name="Bowman K.S."/>
            <person name="Lee I."/>
            <person name="Chun J."/>
            <person name="Albuquerque L."/>
            <person name="da Costa M.S."/>
            <person name="Rainey F.A."/>
            <person name="Moe W.M."/>
        </authorList>
    </citation>
    <scope>NUCLEOTIDE SEQUENCE [LARGE SCALE GENOMIC DNA]</scope>
    <source>
        <strain evidence="2">NSZ-14</strain>
    </source>
</reference>
<accession>A0A1P8F596</accession>
<keyword evidence="2" id="KW-1185">Reference proteome</keyword>
<dbReference type="OrthoDB" id="165112at2"/>